<sequence length="102" mass="11810">MQVIKFILSDKEFIDGHLSDPFAILVNVFDISRLGYDVIENENAFIDVAAEYMHHKLPVKNEIRFSKGSIEVVLQSIDLLLISMMKVDFDNLDYKIEIYRGN</sequence>
<evidence type="ECO:0000313" key="2">
    <source>
        <dbReference type="Proteomes" id="UP000648722"/>
    </source>
</evidence>
<gene>
    <name evidence="1" type="ORF">GCM10007420_27290</name>
</gene>
<protein>
    <submittedName>
        <fullName evidence="1">Uncharacterized protein</fullName>
    </submittedName>
</protein>
<keyword evidence="2" id="KW-1185">Reference proteome</keyword>
<proteinExistence type="predicted"/>
<dbReference type="EMBL" id="BMFS01000020">
    <property type="protein sequence ID" value="GGH09033.1"/>
    <property type="molecule type" value="Genomic_DNA"/>
</dbReference>
<comment type="caution">
    <text evidence="1">The sequence shown here is derived from an EMBL/GenBank/DDBJ whole genome shotgun (WGS) entry which is preliminary data.</text>
</comment>
<dbReference type="RefSeq" id="WP_188453151.1">
    <property type="nucleotide sequence ID" value="NZ_BMFS01000020.1"/>
</dbReference>
<name>A0ABQ1Y1A3_9PROT</name>
<accession>A0ABQ1Y1A3</accession>
<reference evidence="2" key="1">
    <citation type="journal article" date="2019" name="Int. J. Syst. Evol. Microbiol.">
        <title>The Global Catalogue of Microorganisms (GCM) 10K type strain sequencing project: providing services to taxonomists for standard genome sequencing and annotation.</title>
        <authorList>
            <consortium name="The Broad Institute Genomics Platform"/>
            <consortium name="The Broad Institute Genome Sequencing Center for Infectious Disease"/>
            <person name="Wu L."/>
            <person name="Ma J."/>
        </authorList>
    </citation>
    <scope>NUCLEOTIDE SEQUENCE [LARGE SCALE GENOMIC DNA]</scope>
    <source>
        <strain evidence="2">CGMCC 1.12766</strain>
    </source>
</reference>
<dbReference type="Proteomes" id="UP000648722">
    <property type="component" value="Unassembled WGS sequence"/>
</dbReference>
<evidence type="ECO:0000313" key="1">
    <source>
        <dbReference type="EMBL" id="GGH09033.1"/>
    </source>
</evidence>
<organism evidence="1 2">
    <name type="scientific">Glycocaulis albus</name>
    <dbReference type="NCBI Taxonomy" id="1382801"/>
    <lineage>
        <taxon>Bacteria</taxon>
        <taxon>Pseudomonadati</taxon>
        <taxon>Pseudomonadota</taxon>
        <taxon>Alphaproteobacteria</taxon>
        <taxon>Maricaulales</taxon>
        <taxon>Maricaulaceae</taxon>
        <taxon>Glycocaulis</taxon>
    </lineage>
</organism>